<dbReference type="EMBL" id="KB705783">
    <property type="protein sequence ID" value="EMR70783.1"/>
    <property type="molecule type" value="Genomic_DNA"/>
</dbReference>
<dbReference type="HOGENOM" id="CLU_442130_0_0_1"/>
<dbReference type="Proteomes" id="UP000012174">
    <property type="component" value="Unassembled WGS sequence"/>
</dbReference>
<feature type="compositionally biased region" description="Polar residues" evidence="1">
    <location>
        <begin position="292"/>
        <end position="311"/>
    </location>
</feature>
<feature type="compositionally biased region" description="Basic and acidic residues" evidence="1">
    <location>
        <begin position="14"/>
        <end position="28"/>
    </location>
</feature>
<proteinExistence type="predicted"/>
<evidence type="ECO:0000313" key="2">
    <source>
        <dbReference type="EMBL" id="EMR70783.1"/>
    </source>
</evidence>
<feature type="compositionally biased region" description="Basic and acidic residues" evidence="1">
    <location>
        <begin position="438"/>
        <end position="450"/>
    </location>
</feature>
<feature type="region of interest" description="Disordered" evidence="1">
    <location>
        <begin position="67"/>
        <end position="189"/>
    </location>
</feature>
<feature type="region of interest" description="Disordered" evidence="1">
    <location>
        <begin position="537"/>
        <end position="618"/>
    </location>
</feature>
<keyword evidence="3" id="KW-1185">Reference proteome</keyword>
<gene>
    <name evidence="2" type="ORF">UCREL1_2179</name>
</gene>
<dbReference type="STRING" id="1287681.M7T1R2"/>
<feature type="compositionally biased region" description="Polar residues" evidence="1">
    <location>
        <begin position="464"/>
        <end position="485"/>
    </location>
</feature>
<feature type="region of interest" description="Disordered" evidence="1">
    <location>
        <begin position="234"/>
        <end position="262"/>
    </location>
</feature>
<feature type="compositionally biased region" description="Polar residues" evidence="1">
    <location>
        <begin position="70"/>
        <end position="117"/>
    </location>
</feature>
<accession>M7T1R2</accession>
<feature type="compositionally biased region" description="Low complexity" evidence="1">
    <location>
        <begin position="246"/>
        <end position="262"/>
    </location>
</feature>
<reference evidence="3" key="1">
    <citation type="journal article" date="2013" name="Genome Announc.">
        <title>Draft genome sequence of the grapevine dieback fungus Eutypa lata UCR-EL1.</title>
        <authorList>
            <person name="Blanco-Ulate B."/>
            <person name="Rolshausen P.E."/>
            <person name="Cantu D."/>
        </authorList>
    </citation>
    <scope>NUCLEOTIDE SEQUENCE [LARGE SCALE GENOMIC DNA]</scope>
    <source>
        <strain evidence="3">UCR-EL1</strain>
    </source>
</reference>
<dbReference type="AlphaFoldDB" id="M7T1R2"/>
<feature type="compositionally biased region" description="Basic and acidic residues" evidence="1">
    <location>
        <begin position="598"/>
        <end position="618"/>
    </location>
</feature>
<evidence type="ECO:0000256" key="1">
    <source>
        <dbReference type="SAM" id="MobiDB-lite"/>
    </source>
</evidence>
<evidence type="ECO:0000313" key="3">
    <source>
        <dbReference type="Proteomes" id="UP000012174"/>
    </source>
</evidence>
<feature type="region of interest" description="Disordered" evidence="1">
    <location>
        <begin position="292"/>
        <end position="333"/>
    </location>
</feature>
<protein>
    <submittedName>
        <fullName evidence="2">Putative tpr-like protein</fullName>
    </submittedName>
</protein>
<feature type="region of interest" description="Disordered" evidence="1">
    <location>
        <begin position="1"/>
        <end position="51"/>
    </location>
</feature>
<feature type="compositionally biased region" description="Low complexity" evidence="1">
    <location>
        <begin position="551"/>
        <end position="560"/>
    </location>
</feature>
<feature type="compositionally biased region" description="Polar residues" evidence="1">
    <location>
        <begin position="133"/>
        <end position="148"/>
    </location>
</feature>
<sequence length="618" mass="65584">MDPNQCGGSNPVKDFSRLTLEDRSRQQDRVTSSNRNAQSFRAGGVNGGSQANADFAQFQGVGGALPAAHQPNSYRPNAFAQGSMQPGYQFRQPFSGNSASGNFQTTTSPGGSETYTSLGPLDHGNGYGPAAQPNANQFAVQHPSTMNAPASGFGQHLGQPVPGPPGAFQPGPGFQGQGPSPTAPGWRHLPALNHHAAQPHRFPNFGPAVGQAPRVGRYPQFGPGVAPHPGSHAFSNMFHHGQSQGAPAQTRTQARQDAALQRQYDHEFQDAMDQWMSQHSDVANLNQANAQPRNTVSSNATNGSTATPTEAHTQRGHANSSNAANGATAPPRETLREHVLRDASERRLAYAWFGHAGPTRASQDGVNLDHTETLMQHAHRTAAERAERASSGAGFFLPYEHEALREAEQRNRGRELTPNQFFEAVAAQEEADLAAEAEVARQTEHTHEVDLAQEASGFEMIGQGDQTRPDATSTRSNDPSAQQQPERSELSRVAQGIVDAVANNDSPKFTNSQFFRMMRGMADEDIVIEGRHVVRREESAAAGSSAGGSGSHVTGSTAGTQQQNSSVVGSPTAAGATRSSRDTASTAEDRGTAASGVAREDDTKDKGKGKANDVDFDN</sequence>
<feature type="region of interest" description="Disordered" evidence="1">
    <location>
        <begin position="433"/>
        <end position="492"/>
    </location>
</feature>
<dbReference type="KEGG" id="ela:UCREL1_2179"/>
<dbReference type="OrthoDB" id="5407351at2759"/>
<name>M7T1R2_EUTLA</name>
<feature type="compositionally biased region" description="Polar residues" evidence="1">
    <location>
        <begin position="29"/>
        <end position="39"/>
    </location>
</feature>
<organism evidence="2 3">
    <name type="scientific">Eutypa lata (strain UCR-EL1)</name>
    <name type="common">Grapevine dieback disease fungus</name>
    <name type="synonym">Eutypa armeniacae</name>
    <dbReference type="NCBI Taxonomy" id="1287681"/>
    <lineage>
        <taxon>Eukaryota</taxon>
        <taxon>Fungi</taxon>
        <taxon>Dikarya</taxon>
        <taxon>Ascomycota</taxon>
        <taxon>Pezizomycotina</taxon>
        <taxon>Sordariomycetes</taxon>
        <taxon>Xylariomycetidae</taxon>
        <taxon>Xylariales</taxon>
        <taxon>Diatrypaceae</taxon>
        <taxon>Eutypa</taxon>
    </lineage>
</organism>